<evidence type="ECO:0000313" key="2">
    <source>
        <dbReference type="EMBL" id="CAH35043.1"/>
    </source>
</evidence>
<keyword evidence="3" id="KW-1185">Reference proteome</keyword>
<sequence length="85" mass="8805">MKAYAGRIAAVEVDGSGEMRACAVCWPVRFGDPWEAVGGRACDRSCIGERAEPGRCRGEPHAGRARVGASVPNPVRAAPAGPSRG</sequence>
<dbReference type="EMBL" id="BX571965">
    <property type="protein sequence ID" value="CAH35043.1"/>
    <property type="molecule type" value="Genomic_DNA"/>
</dbReference>
<evidence type="ECO:0000256" key="1">
    <source>
        <dbReference type="SAM" id="MobiDB-lite"/>
    </source>
</evidence>
<dbReference type="KEGG" id="bps:BPSL1047"/>
<name>Q63W42_BURPS</name>
<organism evidence="2 3">
    <name type="scientific">Burkholderia pseudomallei (strain K96243)</name>
    <dbReference type="NCBI Taxonomy" id="272560"/>
    <lineage>
        <taxon>Bacteria</taxon>
        <taxon>Pseudomonadati</taxon>
        <taxon>Pseudomonadota</taxon>
        <taxon>Betaproteobacteria</taxon>
        <taxon>Burkholderiales</taxon>
        <taxon>Burkholderiaceae</taxon>
        <taxon>Burkholderia</taxon>
        <taxon>pseudomallei group</taxon>
    </lineage>
</organism>
<gene>
    <name evidence="2" type="ordered locus">BPSL1047</name>
</gene>
<evidence type="ECO:0000313" key="3">
    <source>
        <dbReference type="Proteomes" id="UP000000605"/>
    </source>
</evidence>
<proteinExistence type="predicted"/>
<accession>Q63W42</accession>
<protein>
    <submittedName>
        <fullName evidence="2">Uncharacterized protein</fullName>
    </submittedName>
</protein>
<feature type="region of interest" description="Disordered" evidence="1">
    <location>
        <begin position="57"/>
        <end position="85"/>
    </location>
</feature>
<reference evidence="2 3" key="1">
    <citation type="journal article" date="2004" name="Proc. Natl. Acad. Sci. U.S.A.">
        <title>Genomic plasticity of the causative agent of melioidosis, Burkholderia pseudomallei.</title>
        <authorList>
            <person name="Holden M.T.G."/>
            <person name="Titball R.W."/>
            <person name="Peacock S.J."/>
            <person name="Cerdeno-Tarraga A.M."/>
            <person name="Atkins T."/>
            <person name="Crossman L.C."/>
            <person name="Pitt T."/>
            <person name="Churcher C."/>
            <person name="Mungall K."/>
            <person name="Bentley S.D."/>
            <person name="Sebaihia M."/>
            <person name="Thomson N.R."/>
            <person name="Bason N."/>
            <person name="Beacham I.R."/>
            <person name="Brooks K."/>
            <person name="Brown K.A."/>
            <person name="Brown N.F."/>
            <person name="Challis G.L."/>
            <person name="Cherevach I."/>
            <person name="Chillingworth T."/>
            <person name="Cronin A."/>
            <person name="Crosset B."/>
            <person name="Davis P."/>
            <person name="DeShazer D."/>
            <person name="Feltwell T."/>
            <person name="Fraser A."/>
            <person name="Hance Z."/>
            <person name="Hauser H."/>
            <person name="Holroyd S."/>
            <person name="Jagels K."/>
            <person name="Keith K.E."/>
            <person name="Maddison M."/>
            <person name="Moule S."/>
            <person name="Price C."/>
            <person name="Quail M.A."/>
            <person name="Rabbinowitsch E."/>
            <person name="Rutherford K."/>
            <person name="Sanders M."/>
            <person name="Simmonds M."/>
            <person name="Songsivilai S."/>
            <person name="Stevens K."/>
            <person name="Tumapa S."/>
            <person name="Vesaratchavest M."/>
            <person name="Whitehead S."/>
            <person name="Yeats C."/>
            <person name="Barrell B.G."/>
            <person name="Oyston P.C.F."/>
            <person name="Parkhill J."/>
        </authorList>
    </citation>
    <scope>NUCLEOTIDE SEQUENCE [LARGE SCALE GENOMIC DNA]</scope>
    <source>
        <strain evidence="2 3">K96243</strain>
    </source>
</reference>
<dbReference type="AlphaFoldDB" id="Q63W42"/>
<dbReference type="Proteomes" id="UP000000605">
    <property type="component" value="Chromosome 1"/>
</dbReference>